<name>A0A4Q2DI43_9AGAR</name>
<gene>
    <name evidence="1" type="ORF">EST38_g7110</name>
</gene>
<sequence>MSPPATKWLIECSRALKGIALKLKGAAKFDASPKLDSLPFEIWLEIFLSDPDWFVPSRLGELRLVSKGLSTSIAPILFSKIYFKIPFFFGKPYHEYQQRLADKLGVIVASRTDNVLQLARHVVIRIGISQRWGYEDTDLPQDEVDHIEIAAQNLATLLVSHGHNVISVQ</sequence>
<reference evidence="1 2" key="1">
    <citation type="submission" date="2019-01" db="EMBL/GenBank/DDBJ databases">
        <title>Draft genome sequence of Psathyrella aberdarensis IHI B618.</title>
        <authorList>
            <person name="Buettner E."/>
            <person name="Kellner H."/>
        </authorList>
    </citation>
    <scope>NUCLEOTIDE SEQUENCE [LARGE SCALE GENOMIC DNA]</scope>
    <source>
        <strain evidence="1 2">IHI B618</strain>
    </source>
</reference>
<dbReference type="EMBL" id="SDEE01000244">
    <property type="protein sequence ID" value="RXW18746.1"/>
    <property type="molecule type" value="Genomic_DNA"/>
</dbReference>
<dbReference type="AlphaFoldDB" id="A0A4Q2DI43"/>
<evidence type="ECO:0000313" key="1">
    <source>
        <dbReference type="EMBL" id="RXW18746.1"/>
    </source>
</evidence>
<protein>
    <submittedName>
        <fullName evidence="1">Uncharacterized protein</fullName>
    </submittedName>
</protein>
<comment type="caution">
    <text evidence="1">The sequence shown here is derived from an EMBL/GenBank/DDBJ whole genome shotgun (WGS) entry which is preliminary data.</text>
</comment>
<keyword evidence="2" id="KW-1185">Reference proteome</keyword>
<evidence type="ECO:0000313" key="2">
    <source>
        <dbReference type="Proteomes" id="UP000290288"/>
    </source>
</evidence>
<dbReference type="Proteomes" id="UP000290288">
    <property type="component" value="Unassembled WGS sequence"/>
</dbReference>
<organism evidence="1 2">
    <name type="scientific">Candolleomyces aberdarensis</name>
    <dbReference type="NCBI Taxonomy" id="2316362"/>
    <lineage>
        <taxon>Eukaryota</taxon>
        <taxon>Fungi</taxon>
        <taxon>Dikarya</taxon>
        <taxon>Basidiomycota</taxon>
        <taxon>Agaricomycotina</taxon>
        <taxon>Agaricomycetes</taxon>
        <taxon>Agaricomycetidae</taxon>
        <taxon>Agaricales</taxon>
        <taxon>Agaricineae</taxon>
        <taxon>Psathyrellaceae</taxon>
        <taxon>Candolleomyces</taxon>
    </lineage>
</organism>
<proteinExistence type="predicted"/>
<accession>A0A4Q2DI43</accession>